<feature type="compositionally biased region" description="Polar residues" evidence="2">
    <location>
        <begin position="293"/>
        <end position="302"/>
    </location>
</feature>
<dbReference type="SUPFAM" id="SSF46565">
    <property type="entry name" value="Chaperone J-domain"/>
    <property type="match status" value="1"/>
</dbReference>
<dbReference type="InterPro" id="IPR009060">
    <property type="entry name" value="UBA-like_sf"/>
</dbReference>
<dbReference type="Gene3D" id="1.10.8.10">
    <property type="entry name" value="DNA helicase RuvA subunit, C-terminal domain"/>
    <property type="match status" value="1"/>
</dbReference>
<dbReference type="PANTHER" id="PTHR48125">
    <property type="entry name" value="LP07818P1"/>
    <property type="match status" value="1"/>
</dbReference>
<feature type="compositionally biased region" description="Polar residues" evidence="2">
    <location>
        <begin position="9"/>
        <end position="22"/>
    </location>
</feature>
<dbReference type="Pfam" id="PF22562">
    <property type="entry name" value="UBA_7"/>
    <property type="match status" value="1"/>
</dbReference>
<feature type="compositionally biased region" description="Basic and acidic residues" evidence="2">
    <location>
        <begin position="557"/>
        <end position="601"/>
    </location>
</feature>
<keyword evidence="5" id="KW-1185">Reference proteome</keyword>
<evidence type="ECO:0000313" key="5">
    <source>
        <dbReference type="Proteomes" id="UP000275078"/>
    </source>
</evidence>
<feature type="domain" description="UBA" evidence="3">
    <location>
        <begin position="320"/>
        <end position="362"/>
    </location>
</feature>
<feature type="compositionally biased region" description="Polar residues" evidence="2">
    <location>
        <begin position="126"/>
        <end position="153"/>
    </location>
</feature>
<dbReference type="FunFam" id="1.10.287.110:FF:000002">
    <property type="entry name" value="putative tyrosine-protein phosphatase auxilin isoform X2"/>
    <property type="match status" value="1"/>
</dbReference>
<evidence type="ECO:0000259" key="3">
    <source>
        <dbReference type="PROSITE" id="PS50030"/>
    </source>
</evidence>
<organism evidence="4 5">
    <name type="scientific">Ascobolus immersus RN42</name>
    <dbReference type="NCBI Taxonomy" id="1160509"/>
    <lineage>
        <taxon>Eukaryota</taxon>
        <taxon>Fungi</taxon>
        <taxon>Dikarya</taxon>
        <taxon>Ascomycota</taxon>
        <taxon>Pezizomycotina</taxon>
        <taxon>Pezizomycetes</taxon>
        <taxon>Pezizales</taxon>
        <taxon>Ascobolaceae</taxon>
        <taxon>Ascobolus</taxon>
    </lineage>
</organism>
<dbReference type="Proteomes" id="UP000275078">
    <property type="component" value="Unassembled WGS sequence"/>
</dbReference>
<dbReference type="PANTHER" id="PTHR48125:SF10">
    <property type="entry name" value="OS12G0136300 PROTEIN"/>
    <property type="match status" value="1"/>
</dbReference>
<dbReference type="PROSITE" id="PS50030">
    <property type="entry name" value="UBA"/>
    <property type="match status" value="1"/>
</dbReference>
<name>A0A3N4IEK0_ASCIM</name>
<dbReference type="InterPro" id="IPR011990">
    <property type="entry name" value="TPR-like_helical_dom_sf"/>
</dbReference>
<reference evidence="4 5" key="1">
    <citation type="journal article" date="2018" name="Nat. Ecol. Evol.">
        <title>Pezizomycetes genomes reveal the molecular basis of ectomycorrhizal truffle lifestyle.</title>
        <authorList>
            <person name="Murat C."/>
            <person name="Payen T."/>
            <person name="Noel B."/>
            <person name="Kuo A."/>
            <person name="Morin E."/>
            <person name="Chen J."/>
            <person name="Kohler A."/>
            <person name="Krizsan K."/>
            <person name="Balestrini R."/>
            <person name="Da Silva C."/>
            <person name="Montanini B."/>
            <person name="Hainaut M."/>
            <person name="Levati E."/>
            <person name="Barry K.W."/>
            <person name="Belfiori B."/>
            <person name="Cichocki N."/>
            <person name="Clum A."/>
            <person name="Dockter R.B."/>
            <person name="Fauchery L."/>
            <person name="Guy J."/>
            <person name="Iotti M."/>
            <person name="Le Tacon F."/>
            <person name="Lindquist E.A."/>
            <person name="Lipzen A."/>
            <person name="Malagnac F."/>
            <person name="Mello A."/>
            <person name="Molinier V."/>
            <person name="Miyauchi S."/>
            <person name="Poulain J."/>
            <person name="Riccioni C."/>
            <person name="Rubini A."/>
            <person name="Sitrit Y."/>
            <person name="Splivallo R."/>
            <person name="Traeger S."/>
            <person name="Wang M."/>
            <person name="Zifcakova L."/>
            <person name="Wipf D."/>
            <person name="Zambonelli A."/>
            <person name="Paolocci F."/>
            <person name="Nowrousian M."/>
            <person name="Ottonello S."/>
            <person name="Baldrian P."/>
            <person name="Spatafora J.W."/>
            <person name="Henrissat B."/>
            <person name="Nagy L.G."/>
            <person name="Aury J.M."/>
            <person name="Wincker P."/>
            <person name="Grigoriev I.V."/>
            <person name="Bonfante P."/>
            <person name="Martin F.M."/>
        </authorList>
    </citation>
    <scope>NUCLEOTIDE SEQUENCE [LARGE SCALE GENOMIC DNA]</scope>
    <source>
        <strain evidence="4 5">RN42</strain>
    </source>
</reference>
<dbReference type="EMBL" id="ML119670">
    <property type="protein sequence ID" value="RPA82641.1"/>
    <property type="molecule type" value="Genomic_DNA"/>
</dbReference>
<feature type="coiled-coil region" evidence="1">
    <location>
        <begin position="850"/>
        <end position="877"/>
    </location>
</feature>
<accession>A0A3N4IEK0</accession>
<feature type="compositionally biased region" description="Basic and acidic residues" evidence="2">
    <location>
        <begin position="246"/>
        <end position="290"/>
    </location>
</feature>
<dbReference type="OrthoDB" id="1717591at2759"/>
<feature type="compositionally biased region" description="Basic and acidic residues" evidence="2">
    <location>
        <begin position="479"/>
        <end position="497"/>
    </location>
</feature>
<dbReference type="FunFam" id="1.25.40.10:FF:000354">
    <property type="entry name" value="UBA domain-containing protein 7"/>
    <property type="match status" value="1"/>
</dbReference>
<feature type="compositionally biased region" description="Basic and acidic residues" evidence="2">
    <location>
        <begin position="383"/>
        <end position="400"/>
    </location>
</feature>
<dbReference type="STRING" id="1160509.A0A3N4IEK0"/>
<gene>
    <name evidence="4" type="ORF">BJ508DRAFT_369522</name>
</gene>
<feature type="compositionally biased region" description="Basic and acidic residues" evidence="2">
    <location>
        <begin position="91"/>
        <end position="111"/>
    </location>
</feature>
<dbReference type="Gene3D" id="1.10.287.110">
    <property type="entry name" value="DnaJ domain"/>
    <property type="match status" value="1"/>
</dbReference>
<dbReference type="InterPro" id="IPR015940">
    <property type="entry name" value="UBA"/>
</dbReference>
<feature type="region of interest" description="Disordered" evidence="2">
    <location>
        <begin position="1"/>
        <end position="326"/>
    </location>
</feature>
<feature type="compositionally biased region" description="Pro residues" evidence="2">
    <location>
        <begin position="822"/>
        <end position="840"/>
    </location>
</feature>
<evidence type="ECO:0000256" key="2">
    <source>
        <dbReference type="SAM" id="MobiDB-lite"/>
    </source>
</evidence>
<dbReference type="InterPro" id="IPR036869">
    <property type="entry name" value="J_dom_sf"/>
</dbReference>
<feature type="region of interest" description="Disordered" evidence="2">
    <location>
        <begin position="365"/>
        <end position="418"/>
    </location>
</feature>
<proteinExistence type="predicted"/>
<feature type="region of interest" description="Disordered" evidence="2">
    <location>
        <begin position="449"/>
        <end position="670"/>
    </location>
</feature>
<sequence length="972" mass="107031">MDDLLDLSFTPSQPTNKQQQPAPSYPAGANYSSFSATPLAPTPPPPSTTPKFNLNAPKPIPVPTKKAADSFARLGPFAPKNDTSKLSLQEQQRRLEAERARKAEEERRKFAAEGQFTEQFWDALSGGSNAVSRTQTPSFQPSHPQAHGPQQSMKVEEGDDELFAAFKADAPVDNTSHYPPPPAPRTASPPLQSRNATPSTQQLQQELVEDDDPFGLATFQSKQASKSAPPQPQPQDDDILGALSRPIEEVRAEQERQAELQRKQDFERQLEEQKRQERERERQRERERLEAPTPQQQRSKSPLQHVDPAPMEEDDTGGNPARDQAIAEIMDMGFTLTQAKKALRHTDTGVDVQAGIAWLLEEAHREAKAKQTGSSGPSSASRSRHESPAGRSRPSERNREAQPAWAREGNGGAEKDITAVATEIGTSLFKSANSLWKQGRKAVVKAVNEVQGGPAASSTGDPNIPKWMRDQSDTPSVPRRRERDAPREKQREKREQTQEEITDEAMMLEMGAPPPPPRRNKEQREQSWTPERVPTPQRDERRQSRNPYLNPPPQKGGKTEAQAKMEEAIRRKELELREREEAARRAREQLVKKVVQEDKAEGYVSPHRRRKAAPAASKPAEQEPDRNPFHQQQQAPQKTPQPAPRPTPSPAPAPRKPTPPARQPVACAPHILQASATARFAGSAAFKRGDYPEALTHYTTALTPLPAGHLERVLVLSNRALVNLKLGDPKSSLQDSDSILRLIGPSRGESEQISVTTEAGGSEQKPLKEYWGKAVVRKAEALEQMEKYQDALDVWTLAVSSNIGGASAAAGKRRCENALKPKPAPSATPKPAARPTPRRPAAPTVSSGAAEKAVSALRAANDNAANAEAERFALHDQVEARVLKWKGGATPNLRALIAGLDNVLWENSGWKKVGLGDLVMTNKVKINYMKAISKVHPDKIAQDATTEQKMISAAVFATLNEAWDRFKTENGM</sequence>
<evidence type="ECO:0000256" key="1">
    <source>
        <dbReference type="SAM" id="Coils"/>
    </source>
</evidence>
<evidence type="ECO:0000313" key="4">
    <source>
        <dbReference type="EMBL" id="RPA82641.1"/>
    </source>
</evidence>
<dbReference type="SUPFAM" id="SSF46934">
    <property type="entry name" value="UBA-like"/>
    <property type="match status" value="1"/>
</dbReference>
<feature type="region of interest" description="Disordered" evidence="2">
    <location>
        <begin position="818"/>
        <end position="849"/>
    </location>
</feature>
<feature type="compositionally biased region" description="Polar residues" evidence="2">
    <location>
        <begin position="191"/>
        <end position="200"/>
    </location>
</feature>
<dbReference type="AlphaFoldDB" id="A0A3N4IEK0"/>
<dbReference type="SUPFAM" id="SSF48452">
    <property type="entry name" value="TPR-like"/>
    <property type="match status" value="1"/>
</dbReference>
<feature type="compositionally biased region" description="Pro residues" evidence="2">
    <location>
        <begin position="639"/>
        <end position="662"/>
    </location>
</feature>
<protein>
    <recommendedName>
        <fullName evidence="3">UBA domain-containing protein</fullName>
    </recommendedName>
</protein>
<dbReference type="Gene3D" id="1.25.40.10">
    <property type="entry name" value="Tetratricopeptide repeat domain"/>
    <property type="match status" value="1"/>
</dbReference>
<keyword evidence="1" id="KW-0175">Coiled coil</keyword>